<dbReference type="GO" id="GO:0015074">
    <property type="term" value="P:DNA integration"/>
    <property type="evidence" value="ECO:0007669"/>
    <property type="project" value="InterPro"/>
</dbReference>
<evidence type="ECO:0000259" key="2">
    <source>
        <dbReference type="PROSITE" id="PS50994"/>
    </source>
</evidence>
<feature type="region of interest" description="Disordered" evidence="1">
    <location>
        <begin position="225"/>
        <end position="261"/>
    </location>
</feature>
<feature type="compositionally biased region" description="Polar residues" evidence="1">
    <location>
        <begin position="138"/>
        <end position="151"/>
    </location>
</feature>
<feature type="region of interest" description="Disordered" evidence="1">
    <location>
        <begin position="971"/>
        <end position="1026"/>
    </location>
</feature>
<evidence type="ECO:0000256" key="1">
    <source>
        <dbReference type="SAM" id="MobiDB-lite"/>
    </source>
</evidence>
<dbReference type="InterPro" id="IPR036397">
    <property type="entry name" value="RNaseH_sf"/>
</dbReference>
<feature type="compositionally biased region" description="Polar residues" evidence="1">
    <location>
        <begin position="974"/>
        <end position="984"/>
    </location>
</feature>
<accession>A0A1Q9CSW7</accession>
<feature type="region of interest" description="Disordered" evidence="1">
    <location>
        <begin position="2418"/>
        <end position="2449"/>
    </location>
</feature>
<feature type="compositionally biased region" description="Basic and acidic residues" evidence="1">
    <location>
        <begin position="1017"/>
        <end position="1026"/>
    </location>
</feature>
<feature type="compositionally biased region" description="Polar residues" evidence="1">
    <location>
        <begin position="1002"/>
        <end position="1014"/>
    </location>
</feature>
<feature type="region of interest" description="Disordered" evidence="1">
    <location>
        <begin position="1228"/>
        <end position="1248"/>
    </location>
</feature>
<evidence type="ECO:0000313" key="4">
    <source>
        <dbReference type="Proteomes" id="UP000186817"/>
    </source>
</evidence>
<feature type="region of interest" description="Disordered" evidence="1">
    <location>
        <begin position="533"/>
        <end position="552"/>
    </location>
</feature>
<dbReference type="OrthoDB" id="414744at2759"/>
<feature type="region of interest" description="Disordered" evidence="1">
    <location>
        <begin position="132"/>
        <end position="152"/>
    </location>
</feature>
<dbReference type="PROSITE" id="PS50994">
    <property type="entry name" value="INTEGRASE"/>
    <property type="match status" value="1"/>
</dbReference>
<feature type="domain" description="Integrase catalytic" evidence="2">
    <location>
        <begin position="1568"/>
        <end position="1741"/>
    </location>
</feature>
<feature type="compositionally biased region" description="Acidic residues" evidence="1">
    <location>
        <begin position="78"/>
        <end position="88"/>
    </location>
</feature>
<organism evidence="3 4">
    <name type="scientific">Symbiodinium microadriaticum</name>
    <name type="common">Dinoflagellate</name>
    <name type="synonym">Zooxanthella microadriatica</name>
    <dbReference type="NCBI Taxonomy" id="2951"/>
    <lineage>
        <taxon>Eukaryota</taxon>
        <taxon>Sar</taxon>
        <taxon>Alveolata</taxon>
        <taxon>Dinophyceae</taxon>
        <taxon>Suessiales</taxon>
        <taxon>Symbiodiniaceae</taxon>
        <taxon>Symbiodinium</taxon>
    </lineage>
</organism>
<name>A0A1Q9CSW7_SYMMI</name>
<dbReference type="Gene3D" id="3.30.420.10">
    <property type="entry name" value="Ribonuclease H-like superfamily/Ribonuclease H"/>
    <property type="match status" value="1"/>
</dbReference>
<evidence type="ECO:0000313" key="3">
    <source>
        <dbReference type="EMBL" id="OLP86012.1"/>
    </source>
</evidence>
<dbReference type="InterPro" id="IPR013103">
    <property type="entry name" value="RVT_2"/>
</dbReference>
<dbReference type="Proteomes" id="UP000186817">
    <property type="component" value="Unassembled WGS sequence"/>
</dbReference>
<dbReference type="InterPro" id="IPR001584">
    <property type="entry name" value="Integrase_cat-core"/>
</dbReference>
<reference evidence="3 4" key="1">
    <citation type="submission" date="2016-02" db="EMBL/GenBank/DDBJ databases">
        <title>Genome analysis of coral dinoflagellate symbionts highlights evolutionary adaptations to a symbiotic lifestyle.</title>
        <authorList>
            <person name="Aranda M."/>
            <person name="Li Y."/>
            <person name="Liew Y.J."/>
            <person name="Baumgarten S."/>
            <person name="Simakov O."/>
            <person name="Wilson M."/>
            <person name="Piel J."/>
            <person name="Ashoor H."/>
            <person name="Bougouffa S."/>
            <person name="Bajic V.B."/>
            <person name="Ryu T."/>
            <person name="Ravasi T."/>
            <person name="Bayer T."/>
            <person name="Micklem G."/>
            <person name="Kim H."/>
            <person name="Bhak J."/>
            <person name="Lajeunesse T.C."/>
            <person name="Voolstra C.R."/>
        </authorList>
    </citation>
    <scope>NUCLEOTIDE SEQUENCE [LARGE SCALE GENOMIC DNA]</scope>
    <source>
        <strain evidence="3 4">CCMP2467</strain>
    </source>
</reference>
<feature type="compositionally biased region" description="Basic and acidic residues" evidence="1">
    <location>
        <begin position="34"/>
        <end position="47"/>
    </location>
</feature>
<protein>
    <submittedName>
        <fullName evidence="3">Copia protein</fullName>
    </submittedName>
</protein>
<proteinExistence type="predicted"/>
<feature type="region of interest" description="Disordered" evidence="1">
    <location>
        <begin position="1"/>
        <end position="90"/>
    </location>
</feature>
<dbReference type="EMBL" id="LSRX01000941">
    <property type="protein sequence ID" value="OLP86012.1"/>
    <property type="molecule type" value="Genomic_DNA"/>
</dbReference>
<gene>
    <name evidence="3" type="primary">GIP</name>
    <name evidence="3" type="ORF">AK812_SmicGene32934</name>
</gene>
<dbReference type="InterPro" id="IPR012337">
    <property type="entry name" value="RNaseH-like_sf"/>
</dbReference>
<feature type="region of interest" description="Disordered" evidence="1">
    <location>
        <begin position="1906"/>
        <end position="1943"/>
    </location>
</feature>
<dbReference type="SUPFAM" id="SSF53098">
    <property type="entry name" value="Ribonuclease H-like"/>
    <property type="match status" value="1"/>
</dbReference>
<dbReference type="Pfam" id="PF07727">
    <property type="entry name" value="RVT_2"/>
    <property type="match status" value="1"/>
</dbReference>
<keyword evidence="4" id="KW-1185">Reference proteome</keyword>
<comment type="caution">
    <text evidence="3">The sequence shown here is derived from an EMBL/GenBank/DDBJ whole genome shotgun (WGS) entry which is preliminary data.</text>
</comment>
<sequence length="2449" mass="274930">MDSAPCDGNFVDEQAAEPLDPWADAARATLPRGGVDHAEVHGEDGGSTRRAWRKGKHSDENAVGNPSGTVGEHGAEQDSYEPDDDEQYDASKHAWTEAGPWPQYDPTKHEWTQRWPDQTAWETSWNTGWETGWDSGFRRQSWSGATANSSRDGWEYEWTRTTTPADQLWEAEWSRTPSTTTPVEHNPWETEWNKQTCSQVPYHREGDFQHSAIPGEQWQARLRDPPARLQGDQGPGDGDRRGGLSERMSVPSFSADSGGDELGQSARSYIRQIDAWVRVTRTPPSQQAILLYQSLKGRAWIEAEELDVKELSMPDGVEKFKSWITERYQEIEVGKIAEALNGFFKKLRRGPSQTVREFNAAFDRSYARLVEIECRLPETARAWAYLSALSLSHSEELAILGSVNNEFVCSKLQRAAVLHEKSLRRPWDQRERPKPWDRGGRVPSKVNSANAAEAIPEDGFEEDVDIPSPANEDEAELFEAFMTAKAQYRDAVKNRNLEPDEVKRAIDNKIQNAKSRSFCSVCKQRGHWYRDPECPGKPPAQGTPKDNNSVPVTQTANISNEVFVTSGILSDNLLAIADSACTKSVTGTAWLQRYMDVLKAFKVDVPLLQENDNFKFGASRVYSSSYAVVVSFKVGNSWIMVKVSVIHGDLPLLLSRSVLAELGMVYNLKEHKADFEAVQVKGYPLMTTPTGHPAISVHPGGQGIPAEAQPNMWDANKCARGEILIVPGLAAYMAECSGDVGPFEAYVACNAVVDNRAPREQFPQIFYAKKISPEIKNLLISEHLPVESFVKWWNKTGITSDFWIEAPWQMNKTELLAEATRLGLNPTTRWTVEELRSAIREHKEIFQETDKVPKGLSGMRLELLRKEADRIGLDYGEKTTRGTLIRHIRDYHETPDDTVMEIGRYKGNTFKQIPRQYAEWADREEKANGVNMSPDLKRFVLWYRRKIAENAHGSQPTRRQMMEDPERYAKVPYTESSTGSQSWEAVSAMSREDVEQKPYPPLTTSQRTSMQSSPGKRAVERPNTKERMAVDATPEVLEEIKALEQRSPVDYQYDNGGEMVINPTDDEGDLEQWSELEGDNIGAEVFLSEHVEKKISLAVANNDYKHDTLNNILEEIFGTNGEFFPRRGAKARPKAMGPEDSGDHKLVLGYYAYGNMRGICANTSRFASLCLYLKNYFLDKDPTAKWSSISLALNCKPTVHADYNNLKGTLNYLTTTGGFSHGGGLWQEGKDSSTSTPPTSFMDPKERPVKGFVSDARGKIVSFNADKLHSAEALKENDVGYVNGGSNSTISDTLTATGNDSSVRKELWKSATRASAFITWSLASMTSASAAWTENNGEMRSSTTSVALLEIGGMNQTLEATSTFECLSAEPLQWEDVPSFDPGSFVMDLLFRWRPSSLWLHPPCGNYDHDEKKFFEVLDICGRWQVRHFGSLFVPVPLDDADQERRVRLQMESFGKVHKVLIDETAFFKATHNTVHEAYVAEGEVDEGGRAEVERLREGAAGITFDKKVPSDMAAALRRLHQNLGHPAREDLVRHLHHAGADRDVIKAAKSLECSTCARMKGPKSARPAAEPKLLEFGDVVGVDMMYAYDVDGKKIKLFSMVDHASSYQVVVQVTRQTGSILEKTFLKNWVQVFGAPKVITLDLERGIQDAFGRLADWYHIELRTSAGQAHWQSGFTERHGKWWKEIFARVVQEQTVRGDETEEAIGATSTAKNNLRRRCGWAPCQIVFGKNPRDEADLQFEVEEGGGQLLRTADDAQRRREAIRNAARIAFYQVRTEDKVRRGMSQKARVKPRDLENGSMVLFWRKPANKKNGLWKGPGTIIGRQEDNYWVSHGGRCYLCAPEHLRRALPEEVGGLFALRATKDDLLRLVENNYDDPEVFPGDGAPEEDQAYLDDILADLSMPENSQDETGAVDMELDNGDLPEQRTSGMRRGAPGDDPPRAVRRRFSTKRAEEAYMLKRASTRRGREKQLEKEIPWSLIPESKRQLFIDAEHKQWEEHLRLGALRPLSLKESLDKKDCGRILSSRFAYRDKNLAKRRADATVEWKAKSRLVVSGHTDPDIASGALRTDSPTVSRTAVMCLLQMAASRTDENWGVSAGDVTAAFLNGEKLDRELYLKQPKHGLPGLHPDQLIKVEKGVFGLIDSPRKWWKKFKKDIQELTIILHNDKKAKFYASALDPCVFQLVELDDEGTRGNGTPLCYAAVHVDDILLVAERGVRDLVQKQLSTCFPVDEWEQDVFDFIGSHIETKPEGIFVSQSSYAANRLFEVEVSPSMPDDVPANPEQIADNRSLVGALSWLASQSRPDLACGVSMCQQLQAKPNIGDLRFSNLMARRALLHKDEGIFLAKVPLNEIVFTVFHDAGWSNAPDSNADPVYFLYSEDERNGIIEEGPWVNKKRKTKKKNSSVASQLGALVTVHGKDALGPSGHKRCWEEHSTPSSNRLSVQHDDP</sequence>
<dbReference type="GO" id="GO:0003676">
    <property type="term" value="F:nucleic acid binding"/>
    <property type="evidence" value="ECO:0007669"/>
    <property type="project" value="InterPro"/>
</dbReference>